<name>A0A0K2SVM6_LEPSM</name>
<accession>A0A0K2SVM6</accession>
<organism evidence="1">
    <name type="scientific">Lepeophtheirus salmonis</name>
    <name type="common">Salmon louse</name>
    <name type="synonym">Caligus salmonis</name>
    <dbReference type="NCBI Taxonomy" id="72036"/>
    <lineage>
        <taxon>Eukaryota</taxon>
        <taxon>Metazoa</taxon>
        <taxon>Ecdysozoa</taxon>
        <taxon>Arthropoda</taxon>
        <taxon>Crustacea</taxon>
        <taxon>Multicrustacea</taxon>
        <taxon>Hexanauplia</taxon>
        <taxon>Copepoda</taxon>
        <taxon>Siphonostomatoida</taxon>
        <taxon>Caligidae</taxon>
        <taxon>Lepeophtheirus</taxon>
    </lineage>
</organism>
<evidence type="ECO:0000313" key="1">
    <source>
        <dbReference type="EMBL" id="CDW17442.1"/>
    </source>
</evidence>
<dbReference type="EMBL" id="HACA01000081">
    <property type="protein sequence ID" value="CDW17442.1"/>
    <property type="molecule type" value="Transcribed_RNA"/>
</dbReference>
<proteinExistence type="predicted"/>
<protein>
    <submittedName>
        <fullName evidence="1">Uncharacterized protein</fullName>
    </submittedName>
</protein>
<sequence>MFQHIHVRIQDGALE</sequence>
<reference evidence="1" key="1">
    <citation type="submission" date="2014-05" db="EMBL/GenBank/DDBJ databases">
        <authorList>
            <person name="Chronopoulou M."/>
        </authorList>
    </citation>
    <scope>NUCLEOTIDE SEQUENCE</scope>
    <source>
        <tissue evidence="1">Whole organism</tissue>
    </source>
</reference>